<evidence type="ECO:0000256" key="3">
    <source>
        <dbReference type="ARBA" id="ARBA00022801"/>
    </source>
</evidence>
<dbReference type="EMBL" id="VIKS01000008">
    <property type="protein sequence ID" value="TQV87400.1"/>
    <property type="molecule type" value="Genomic_DNA"/>
</dbReference>
<dbReference type="Gene3D" id="2.30.42.10">
    <property type="match status" value="1"/>
</dbReference>
<evidence type="ECO:0000256" key="5">
    <source>
        <dbReference type="RuleBase" id="RU004404"/>
    </source>
</evidence>
<dbReference type="Gene3D" id="3.90.226.10">
    <property type="entry name" value="2-enoyl-CoA Hydratase, Chain A, domain 1"/>
    <property type="match status" value="1"/>
</dbReference>
<dbReference type="Pfam" id="PF11818">
    <property type="entry name" value="DUF3340"/>
    <property type="match status" value="1"/>
</dbReference>
<evidence type="ECO:0000256" key="4">
    <source>
        <dbReference type="ARBA" id="ARBA00022825"/>
    </source>
</evidence>
<dbReference type="InterPro" id="IPR020992">
    <property type="entry name" value="Tail_Prtase_C"/>
</dbReference>
<gene>
    <name evidence="8" type="ORF">FLL46_13220</name>
</gene>
<dbReference type="SMART" id="SM00228">
    <property type="entry name" value="PDZ"/>
    <property type="match status" value="1"/>
</dbReference>
<dbReference type="InterPro" id="IPR004447">
    <property type="entry name" value="Peptidase_S41A"/>
</dbReference>
<keyword evidence="3 5" id="KW-0378">Hydrolase</keyword>
<sequence length="708" mass="80477">MVSIKSVVKTSIIAISLSTTCQLIANPNPNPNPTIASVEDPQMLDISPKAVHHQASRYISWFIHDYHYAKPKLRDNESAKILEQYIEMLDPNKSYFLASDIRGFQKYRYKMDDSISYGLLNPSFDIYAVFQKRWAERNEYAMSLLNKKMDFTTKDEFQIDREEANWAVNKEELDDYWQKRVKNDALNLVLADKKWEEAKEILTKRYKVAMRRVSQINSEDVFSYFMNAYTNTVDPHTSYFSPRTAENFNIDMKLSLEGIGAVLQADDVYTKINRIVEAGPADKSGEISVDDKIIAVGQDKEPMVDVVGWRLDDVVDLIRGDAGSVVRLEVEPANSTVSGKTKIVSIVREKVKLEEQAAKSEVIEIENGGKTQRVGVIDLPKFYVDFKARYEGKKDYRSTTRDVRRLIEEMKADKGIDALIIDLRSNGGGALDEATALTGLFIDKGPVVQDRNRRGQVEILGDTDAGTSWDGALAVLVNGSSASASEIFAGAIQDYGRGLIIGEQTFGKGTVQTVLDLNQRVRSEDNGFGALKLTVNKFYRITGKSTQMKGVMPDINFPDPYSRKDFGEQSYDSALKWDVINPVDYDKVGDFSDYLAALQKKHEQRIENDREFQYLIEDIAELNKRRAKKTVSLNIEERKQRRKMDKQKQLDRENERRVVKGLKPILQIDENTELTEPDDSKLQEAANILLDYVILQQTNKYADLNNKS</sequence>
<comment type="caution">
    <text evidence="8">The sequence shown here is derived from an EMBL/GenBank/DDBJ whole genome shotgun (WGS) entry which is preliminary data.</text>
</comment>
<dbReference type="SMART" id="SM00245">
    <property type="entry name" value="TSPc"/>
    <property type="match status" value="1"/>
</dbReference>
<dbReference type="PROSITE" id="PS50106">
    <property type="entry name" value="PDZ"/>
    <property type="match status" value="1"/>
</dbReference>
<dbReference type="PANTHER" id="PTHR32060:SF22">
    <property type="entry name" value="CARBOXYL-TERMINAL-PROCESSING PEPTIDASE 3, CHLOROPLASTIC"/>
    <property type="match status" value="1"/>
</dbReference>
<evidence type="ECO:0000256" key="1">
    <source>
        <dbReference type="ARBA" id="ARBA00009179"/>
    </source>
</evidence>
<dbReference type="FunFam" id="3.90.226.10:FF:000090">
    <property type="entry name" value="Tail-specific protease"/>
    <property type="match status" value="1"/>
</dbReference>
<dbReference type="Proteomes" id="UP000315439">
    <property type="component" value="Unassembled WGS sequence"/>
</dbReference>
<dbReference type="InterPro" id="IPR005151">
    <property type="entry name" value="Tail-specific_protease"/>
</dbReference>
<dbReference type="GO" id="GO:0008236">
    <property type="term" value="F:serine-type peptidase activity"/>
    <property type="evidence" value="ECO:0007669"/>
    <property type="project" value="UniProtKB-KW"/>
</dbReference>
<dbReference type="OrthoDB" id="9812068at2"/>
<dbReference type="SUPFAM" id="SSF50156">
    <property type="entry name" value="PDZ domain-like"/>
    <property type="match status" value="1"/>
</dbReference>
<evidence type="ECO:0000256" key="2">
    <source>
        <dbReference type="ARBA" id="ARBA00022670"/>
    </source>
</evidence>
<comment type="similarity">
    <text evidence="1 5">Belongs to the peptidase S41A family.</text>
</comment>
<dbReference type="GO" id="GO:0007165">
    <property type="term" value="P:signal transduction"/>
    <property type="evidence" value="ECO:0007669"/>
    <property type="project" value="TreeGrafter"/>
</dbReference>
<dbReference type="Pfam" id="PF00595">
    <property type="entry name" value="PDZ"/>
    <property type="match status" value="1"/>
</dbReference>
<proteinExistence type="inferred from homology"/>
<keyword evidence="9" id="KW-1185">Reference proteome</keyword>
<dbReference type="GO" id="GO:0030288">
    <property type="term" value="C:outer membrane-bounded periplasmic space"/>
    <property type="evidence" value="ECO:0007669"/>
    <property type="project" value="TreeGrafter"/>
</dbReference>
<keyword evidence="6" id="KW-0732">Signal</keyword>
<dbReference type="PANTHER" id="PTHR32060">
    <property type="entry name" value="TAIL-SPECIFIC PROTEASE"/>
    <property type="match status" value="1"/>
</dbReference>
<evidence type="ECO:0000256" key="6">
    <source>
        <dbReference type="SAM" id="SignalP"/>
    </source>
</evidence>
<reference evidence="8 9" key="1">
    <citation type="submission" date="2019-07" db="EMBL/GenBank/DDBJ databases">
        <title>Draft genome for Aliikangiella sp. M105.</title>
        <authorList>
            <person name="Wang G."/>
        </authorList>
    </citation>
    <scope>NUCLEOTIDE SEQUENCE [LARGE SCALE GENOMIC DNA]</scope>
    <source>
        <strain evidence="8 9">M105</strain>
    </source>
</reference>
<accession>A0A545UD59</accession>
<dbReference type="InterPro" id="IPR040573">
    <property type="entry name" value="TSP_N"/>
</dbReference>
<dbReference type="Pfam" id="PF03572">
    <property type="entry name" value="Peptidase_S41"/>
    <property type="match status" value="1"/>
</dbReference>
<dbReference type="SUPFAM" id="SSF52096">
    <property type="entry name" value="ClpP/crotonase"/>
    <property type="match status" value="1"/>
</dbReference>
<keyword evidence="2 5" id="KW-0645">Protease</keyword>
<organism evidence="8 9">
    <name type="scientific">Aliikangiella coralliicola</name>
    <dbReference type="NCBI Taxonomy" id="2592383"/>
    <lineage>
        <taxon>Bacteria</taxon>
        <taxon>Pseudomonadati</taxon>
        <taxon>Pseudomonadota</taxon>
        <taxon>Gammaproteobacteria</taxon>
        <taxon>Oceanospirillales</taxon>
        <taxon>Pleioneaceae</taxon>
        <taxon>Aliikangiella</taxon>
    </lineage>
</organism>
<dbReference type="Pfam" id="PF17804">
    <property type="entry name" value="TSP_NTD"/>
    <property type="match status" value="1"/>
</dbReference>
<evidence type="ECO:0000259" key="7">
    <source>
        <dbReference type="PROSITE" id="PS50106"/>
    </source>
</evidence>
<dbReference type="AlphaFoldDB" id="A0A545UD59"/>
<dbReference type="InterPro" id="IPR029045">
    <property type="entry name" value="ClpP/crotonase-like_dom_sf"/>
</dbReference>
<feature type="domain" description="PDZ" evidence="7">
    <location>
        <begin position="249"/>
        <end position="325"/>
    </location>
</feature>
<dbReference type="RefSeq" id="WP_142894102.1">
    <property type="nucleotide sequence ID" value="NZ_ML660164.1"/>
</dbReference>
<dbReference type="InterPro" id="IPR001478">
    <property type="entry name" value="PDZ"/>
</dbReference>
<evidence type="ECO:0000313" key="9">
    <source>
        <dbReference type="Proteomes" id="UP000315439"/>
    </source>
</evidence>
<name>A0A545UD59_9GAMM</name>
<dbReference type="InterPro" id="IPR036034">
    <property type="entry name" value="PDZ_sf"/>
</dbReference>
<protein>
    <submittedName>
        <fullName evidence="8">Tail-specific protease</fullName>
    </submittedName>
</protein>
<dbReference type="GO" id="GO:0006508">
    <property type="term" value="P:proteolysis"/>
    <property type="evidence" value="ECO:0007669"/>
    <property type="project" value="UniProtKB-KW"/>
</dbReference>
<feature type="chain" id="PRO_5021781050" evidence="6">
    <location>
        <begin position="26"/>
        <end position="708"/>
    </location>
</feature>
<dbReference type="GO" id="GO:0004175">
    <property type="term" value="F:endopeptidase activity"/>
    <property type="evidence" value="ECO:0007669"/>
    <property type="project" value="TreeGrafter"/>
</dbReference>
<dbReference type="CDD" id="cd06782">
    <property type="entry name" value="cpPDZ_CPP-like"/>
    <property type="match status" value="1"/>
</dbReference>
<evidence type="ECO:0000313" key="8">
    <source>
        <dbReference type="EMBL" id="TQV87400.1"/>
    </source>
</evidence>
<keyword evidence="4 5" id="KW-0720">Serine protease</keyword>
<feature type="signal peptide" evidence="6">
    <location>
        <begin position="1"/>
        <end position="25"/>
    </location>
</feature>
<dbReference type="CDD" id="cd07560">
    <property type="entry name" value="Peptidase_S41_CPP"/>
    <property type="match status" value="1"/>
</dbReference>
<dbReference type="NCBIfam" id="TIGR00225">
    <property type="entry name" value="prc"/>
    <property type="match status" value="1"/>
</dbReference>